<evidence type="ECO:0000256" key="10">
    <source>
        <dbReference type="ARBA" id="ARBA00023170"/>
    </source>
</evidence>
<evidence type="ECO:0000256" key="6">
    <source>
        <dbReference type="ARBA" id="ARBA00022989"/>
    </source>
</evidence>
<accession>V3Z733</accession>
<dbReference type="GO" id="GO:0004960">
    <property type="term" value="F:thromboxane receptor activity"/>
    <property type="evidence" value="ECO:0007669"/>
    <property type="project" value="UniProtKB-ARBA"/>
</dbReference>
<keyword evidence="6 15" id="KW-1133">Transmembrane helix</keyword>
<keyword evidence="12 14" id="KW-0807">Transducer</keyword>
<name>V3Z733_LOTGI</name>
<dbReference type="InterPro" id="IPR001758">
    <property type="entry name" value="Prost_EP4_rcpt"/>
</dbReference>
<dbReference type="FunFam" id="1.20.1070.10:FF:000163">
    <property type="entry name" value="Thromboxane A2 receptor"/>
    <property type="match status" value="1"/>
</dbReference>
<dbReference type="OrthoDB" id="5959154at2759"/>
<dbReference type="CDD" id="cd14981">
    <property type="entry name" value="7tmA_Prostanoid_R"/>
    <property type="match status" value="1"/>
</dbReference>
<dbReference type="PANTHER" id="PTHR11866:SF16">
    <property type="entry name" value="PROSTAGLANDIN E2 RECEPTOR EP4 SUBTYPE-LIKE PROTEIN"/>
    <property type="match status" value="1"/>
</dbReference>
<dbReference type="KEGG" id="lgi:LOTGIDRAFT_194810"/>
<dbReference type="PRINTS" id="PR00237">
    <property type="entry name" value="GPCRRHODOPSN"/>
</dbReference>
<dbReference type="EMBL" id="KB203019">
    <property type="protein sequence ID" value="ESO86653.1"/>
    <property type="molecule type" value="Genomic_DNA"/>
</dbReference>
<evidence type="ECO:0000259" key="16">
    <source>
        <dbReference type="PROSITE" id="PS50262"/>
    </source>
</evidence>
<keyword evidence="9" id="KW-1015">Disulfide bond</keyword>
<evidence type="ECO:0000256" key="15">
    <source>
        <dbReference type="SAM" id="Phobius"/>
    </source>
</evidence>
<evidence type="ECO:0000256" key="14">
    <source>
        <dbReference type="RuleBase" id="RU000688"/>
    </source>
</evidence>
<dbReference type="PRINTS" id="PR01788">
    <property type="entry name" value="PROSTANOIDR"/>
</dbReference>
<comment type="similarity">
    <text evidence="14">Belongs to the G-protein coupled receptor 1 family.</text>
</comment>
<dbReference type="GO" id="GO:0005886">
    <property type="term" value="C:plasma membrane"/>
    <property type="evidence" value="ECO:0007669"/>
    <property type="project" value="UniProtKB-SubCell"/>
</dbReference>
<keyword evidence="5 14" id="KW-0812">Transmembrane</keyword>
<keyword evidence="10 14" id="KW-0675">Receptor</keyword>
<evidence type="ECO:0000256" key="7">
    <source>
        <dbReference type="ARBA" id="ARBA00023040"/>
    </source>
</evidence>
<dbReference type="InterPro" id="IPR017452">
    <property type="entry name" value="GPCR_Rhodpsn_7TM"/>
</dbReference>
<evidence type="ECO:0000256" key="5">
    <source>
        <dbReference type="ARBA" id="ARBA00022692"/>
    </source>
</evidence>
<evidence type="ECO:0000256" key="4">
    <source>
        <dbReference type="ARBA" id="ARBA00022553"/>
    </source>
</evidence>
<keyword evidence="7 14" id="KW-0297">G-protein coupled receptor</keyword>
<feature type="transmembrane region" description="Helical" evidence="15">
    <location>
        <begin position="157"/>
        <end position="178"/>
    </location>
</feature>
<proteinExistence type="inferred from homology"/>
<feature type="domain" description="G-protein coupled receptors family 1 profile" evidence="16">
    <location>
        <begin position="55"/>
        <end position="321"/>
    </location>
</feature>
<evidence type="ECO:0000256" key="2">
    <source>
        <dbReference type="ARBA" id="ARBA00017628"/>
    </source>
</evidence>
<evidence type="ECO:0000313" key="17">
    <source>
        <dbReference type="EMBL" id="ESO86653.1"/>
    </source>
</evidence>
<dbReference type="PROSITE" id="PS50262">
    <property type="entry name" value="G_PROTEIN_RECEP_F1_2"/>
    <property type="match status" value="1"/>
</dbReference>
<evidence type="ECO:0000256" key="13">
    <source>
        <dbReference type="ARBA" id="ARBA00029815"/>
    </source>
</evidence>
<gene>
    <name evidence="17" type="ORF">LOTGIDRAFT_194810</name>
</gene>
<sequence length="340" mass="38351">MTYSTINTTAPVIGELHIASDLDVNSTSEGYVIDTNKRNHTVMVASVMFGSGVVGNLLALFVLATSAPEQRRTLFYKLVAGLAVTDLFGTCTTSPVVISVYMNNFKWLGGMAMCHYFSFMMIFANFTTMLIVCAMSIERYICVRHPYIYHTRLTAKFAKITLIGSWILSIVIACLPFIGMGENAFQYPKTWCFFDYTSKKPSNMAFNYFYVMIGLLTVLVTVICNGAVIYTLVKMTKKQQVLKSKSGEARKFHGNSKRYGEIQMVVLLIGITIVFTACYCPLMFYVLLCQTSLVETINTDKAGLLMVRFASFNPILDPWVYILFRRELVWKIVDAIKCFL</sequence>
<dbReference type="InterPro" id="IPR008365">
    <property type="entry name" value="Prostanoid_rcpt"/>
</dbReference>
<keyword evidence="4" id="KW-0597">Phosphoprotein</keyword>
<dbReference type="GO" id="GO:0007204">
    <property type="term" value="P:positive regulation of cytosolic calcium ion concentration"/>
    <property type="evidence" value="ECO:0007669"/>
    <property type="project" value="TreeGrafter"/>
</dbReference>
<keyword evidence="11" id="KW-0325">Glycoprotein</keyword>
<evidence type="ECO:0000256" key="8">
    <source>
        <dbReference type="ARBA" id="ARBA00023136"/>
    </source>
</evidence>
<dbReference type="OMA" id="CIDAHQL"/>
<keyword evidence="3" id="KW-1003">Cell membrane</keyword>
<dbReference type="PANTHER" id="PTHR11866">
    <property type="entry name" value="G-PROTEIN COUPLED RECEPTOR FAMILY 1 MEMBER"/>
    <property type="match status" value="1"/>
</dbReference>
<dbReference type="GO" id="GO:0004957">
    <property type="term" value="F:prostaglandin E receptor activity"/>
    <property type="evidence" value="ECO:0007669"/>
    <property type="project" value="InterPro"/>
</dbReference>
<dbReference type="GeneID" id="20245096"/>
<dbReference type="InterPro" id="IPR000276">
    <property type="entry name" value="GPCR_Rhodpsn"/>
</dbReference>
<dbReference type="STRING" id="225164.V3Z733"/>
<evidence type="ECO:0000256" key="12">
    <source>
        <dbReference type="ARBA" id="ARBA00023224"/>
    </source>
</evidence>
<keyword evidence="18" id="KW-1185">Reference proteome</keyword>
<dbReference type="Gene3D" id="1.20.1070.10">
    <property type="entry name" value="Rhodopsin 7-helix transmembrane proteins"/>
    <property type="match status" value="1"/>
</dbReference>
<evidence type="ECO:0000256" key="9">
    <source>
        <dbReference type="ARBA" id="ARBA00023157"/>
    </source>
</evidence>
<evidence type="ECO:0000256" key="1">
    <source>
        <dbReference type="ARBA" id="ARBA00004651"/>
    </source>
</evidence>
<dbReference type="RefSeq" id="XP_009062634.1">
    <property type="nucleotide sequence ID" value="XM_009064386.1"/>
</dbReference>
<evidence type="ECO:0000256" key="11">
    <source>
        <dbReference type="ARBA" id="ARBA00023180"/>
    </source>
</evidence>
<evidence type="ECO:0000313" key="18">
    <source>
        <dbReference type="Proteomes" id="UP000030746"/>
    </source>
</evidence>
<feature type="transmembrane region" description="Helical" evidence="15">
    <location>
        <begin position="208"/>
        <end position="233"/>
    </location>
</feature>
<feature type="transmembrane region" description="Helical" evidence="15">
    <location>
        <begin position="116"/>
        <end position="137"/>
    </location>
</feature>
<dbReference type="GO" id="GO:0007189">
    <property type="term" value="P:adenylate cyclase-activating G protein-coupled receptor signaling pathway"/>
    <property type="evidence" value="ECO:0007669"/>
    <property type="project" value="TreeGrafter"/>
</dbReference>
<feature type="non-terminal residue" evidence="17">
    <location>
        <position position="340"/>
    </location>
</feature>
<feature type="transmembrane region" description="Helical" evidence="15">
    <location>
        <begin position="265"/>
        <end position="288"/>
    </location>
</feature>
<dbReference type="AlphaFoldDB" id="V3Z733"/>
<comment type="subcellular location">
    <subcellularLocation>
        <location evidence="1">Cell membrane</location>
        <topology evidence="1">Multi-pass membrane protein</topology>
    </subcellularLocation>
</comment>
<dbReference type="Pfam" id="PF00001">
    <property type="entry name" value="7tm_1"/>
    <property type="match status" value="1"/>
</dbReference>
<keyword evidence="8 15" id="KW-0472">Membrane</keyword>
<dbReference type="HOGENOM" id="CLU_045991_0_0_1"/>
<dbReference type="PROSITE" id="PS00237">
    <property type="entry name" value="G_PROTEIN_RECEP_F1_1"/>
    <property type="match status" value="1"/>
</dbReference>
<feature type="transmembrane region" description="Helical" evidence="15">
    <location>
        <begin position="75"/>
        <end position="96"/>
    </location>
</feature>
<dbReference type="PRINTS" id="PR00586">
    <property type="entry name" value="PRSTNOIDEP4R"/>
</dbReference>
<dbReference type="Proteomes" id="UP000030746">
    <property type="component" value="Unassembled WGS sequence"/>
</dbReference>
<organism evidence="17 18">
    <name type="scientific">Lottia gigantea</name>
    <name type="common">Giant owl limpet</name>
    <dbReference type="NCBI Taxonomy" id="225164"/>
    <lineage>
        <taxon>Eukaryota</taxon>
        <taxon>Metazoa</taxon>
        <taxon>Spiralia</taxon>
        <taxon>Lophotrochozoa</taxon>
        <taxon>Mollusca</taxon>
        <taxon>Gastropoda</taxon>
        <taxon>Patellogastropoda</taxon>
        <taxon>Lottioidea</taxon>
        <taxon>Lottiidae</taxon>
        <taxon>Lottia</taxon>
    </lineage>
</organism>
<protein>
    <recommendedName>
        <fullName evidence="2">Thromboxane A2 receptor</fullName>
    </recommendedName>
    <alternativeName>
        <fullName evidence="13">Prostanoid TP receptor</fullName>
    </alternativeName>
</protein>
<dbReference type="SUPFAM" id="SSF81321">
    <property type="entry name" value="Family A G protein-coupled receptor-like"/>
    <property type="match status" value="1"/>
</dbReference>
<evidence type="ECO:0000256" key="3">
    <source>
        <dbReference type="ARBA" id="ARBA00022475"/>
    </source>
</evidence>
<reference evidence="17 18" key="1">
    <citation type="journal article" date="2013" name="Nature">
        <title>Insights into bilaterian evolution from three spiralian genomes.</title>
        <authorList>
            <person name="Simakov O."/>
            <person name="Marletaz F."/>
            <person name="Cho S.J."/>
            <person name="Edsinger-Gonzales E."/>
            <person name="Havlak P."/>
            <person name="Hellsten U."/>
            <person name="Kuo D.H."/>
            <person name="Larsson T."/>
            <person name="Lv J."/>
            <person name="Arendt D."/>
            <person name="Savage R."/>
            <person name="Osoegawa K."/>
            <person name="de Jong P."/>
            <person name="Grimwood J."/>
            <person name="Chapman J.A."/>
            <person name="Shapiro H."/>
            <person name="Aerts A."/>
            <person name="Otillar R.P."/>
            <person name="Terry A.Y."/>
            <person name="Boore J.L."/>
            <person name="Grigoriev I.V."/>
            <person name="Lindberg D.R."/>
            <person name="Seaver E.C."/>
            <person name="Weisblat D.A."/>
            <person name="Putnam N.H."/>
            <person name="Rokhsar D.S."/>
        </authorList>
    </citation>
    <scope>NUCLEOTIDE SEQUENCE [LARGE SCALE GENOMIC DNA]</scope>
</reference>
<dbReference type="CTD" id="20245096"/>
<feature type="transmembrane region" description="Helical" evidence="15">
    <location>
        <begin position="42"/>
        <end position="63"/>
    </location>
</feature>